<comment type="caution">
    <text evidence="5">The sequence shown here is derived from an EMBL/GenBank/DDBJ whole genome shotgun (WGS) entry which is preliminary data.</text>
</comment>
<accession>A0A941EWW6</accession>
<keyword evidence="3" id="KW-0804">Transcription</keyword>
<dbReference type="SMART" id="SM00530">
    <property type="entry name" value="HTH_XRE"/>
    <property type="match status" value="1"/>
</dbReference>
<dbReference type="CDD" id="cd00093">
    <property type="entry name" value="HTH_XRE"/>
    <property type="match status" value="1"/>
</dbReference>
<dbReference type="RefSeq" id="WP_212532280.1">
    <property type="nucleotide sequence ID" value="NZ_JAGSOG010000233.1"/>
</dbReference>
<evidence type="ECO:0000259" key="4">
    <source>
        <dbReference type="PROSITE" id="PS50943"/>
    </source>
</evidence>
<protein>
    <submittedName>
        <fullName evidence="5">Helix-turn-helix transcriptional regulator</fullName>
    </submittedName>
</protein>
<dbReference type="Gene3D" id="1.10.260.40">
    <property type="entry name" value="lambda repressor-like DNA-binding domains"/>
    <property type="match status" value="1"/>
</dbReference>
<dbReference type="GO" id="GO:0003700">
    <property type="term" value="F:DNA-binding transcription factor activity"/>
    <property type="evidence" value="ECO:0007669"/>
    <property type="project" value="TreeGrafter"/>
</dbReference>
<dbReference type="EMBL" id="JAGSOG010000233">
    <property type="protein sequence ID" value="MBR7837817.1"/>
    <property type="molecule type" value="Genomic_DNA"/>
</dbReference>
<dbReference type="PANTHER" id="PTHR46797">
    <property type="entry name" value="HTH-TYPE TRANSCRIPTIONAL REGULATOR"/>
    <property type="match status" value="1"/>
</dbReference>
<dbReference type="SUPFAM" id="SSF47413">
    <property type="entry name" value="lambda repressor-like DNA-binding domains"/>
    <property type="match status" value="1"/>
</dbReference>
<dbReference type="PROSITE" id="PS50943">
    <property type="entry name" value="HTH_CROC1"/>
    <property type="match status" value="1"/>
</dbReference>
<evidence type="ECO:0000313" key="6">
    <source>
        <dbReference type="Proteomes" id="UP000675781"/>
    </source>
</evidence>
<dbReference type="Proteomes" id="UP000675781">
    <property type="component" value="Unassembled WGS sequence"/>
</dbReference>
<dbReference type="InterPro" id="IPR001387">
    <property type="entry name" value="Cro/C1-type_HTH"/>
</dbReference>
<evidence type="ECO:0000256" key="1">
    <source>
        <dbReference type="ARBA" id="ARBA00023015"/>
    </source>
</evidence>
<feature type="domain" description="HTH cro/C1-type" evidence="4">
    <location>
        <begin position="12"/>
        <end position="66"/>
    </location>
</feature>
<dbReference type="InterPro" id="IPR050807">
    <property type="entry name" value="TransReg_Diox_bact_type"/>
</dbReference>
<reference evidence="5" key="1">
    <citation type="submission" date="2021-04" db="EMBL/GenBank/DDBJ databases">
        <title>Genome based classification of Actinospica acidithermotolerans sp. nov., an actinobacterium isolated from an Indonesian hot spring.</title>
        <authorList>
            <person name="Kusuma A.B."/>
            <person name="Putra K.E."/>
            <person name="Nafisah S."/>
            <person name="Loh J."/>
            <person name="Nouioui I."/>
            <person name="Goodfellow M."/>
        </authorList>
    </citation>
    <scope>NUCLEOTIDE SEQUENCE</scope>
    <source>
        <strain evidence="5">CSCA 57</strain>
    </source>
</reference>
<dbReference type="InterPro" id="IPR010982">
    <property type="entry name" value="Lambda_DNA-bd_dom_sf"/>
</dbReference>
<organism evidence="5 6">
    <name type="scientific">Actinospica durhamensis</name>
    <dbReference type="NCBI Taxonomy" id="1508375"/>
    <lineage>
        <taxon>Bacteria</taxon>
        <taxon>Bacillati</taxon>
        <taxon>Actinomycetota</taxon>
        <taxon>Actinomycetes</taxon>
        <taxon>Catenulisporales</taxon>
        <taxon>Actinospicaceae</taxon>
        <taxon>Actinospica</taxon>
    </lineage>
</organism>
<dbReference type="AlphaFoldDB" id="A0A941EWW6"/>
<dbReference type="Pfam" id="PF13560">
    <property type="entry name" value="HTH_31"/>
    <property type="match status" value="1"/>
</dbReference>
<keyword evidence="1" id="KW-0805">Transcription regulation</keyword>
<dbReference type="GO" id="GO:0003677">
    <property type="term" value="F:DNA binding"/>
    <property type="evidence" value="ECO:0007669"/>
    <property type="project" value="UniProtKB-KW"/>
</dbReference>
<sequence length="101" mass="10997">MDSFYVQLGNRIRRARLAAGLSQEQLGQRVGLNRSSISNVEKGTQRILAHTLVEFATALDILPIQLLEQAATEPDVLEGLSEEHRSFVEGILADAGEGPRG</sequence>
<dbReference type="PANTHER" id="PTHR46797:SF23">
    <property type="entry name" value="HTH-TYPE TRANSCRIPTIONAL REGULATOR SUTR"/>
    <property type="match status" value="1"/>
</dbReference>
<keyword evidence="6" id="KW-1185">Reference proteome</keyword>
<evidence type="ECO:0000313" key="5">
    <source>
        <dbReference type="EMBL" id="MBR7837817.1"/>
    </source>
</evidence>
<dbReference type="GO" id="GO:0005829">
    <property type="term" value="C:cytosol"/>
    <property type="evidence" value="ECO:0007669"/>
    <property type="project" value="TreeGrafter"/>
</dbReference>
<proteinExistence type="predicted"/>
<keyword evidence="2" id="KW-0238">DNA-binding</keyword>
<name>A0A941EWW6_9ACTN</name>
<gene>
    <name evidence="5" type="ORF">KDL01_31370</name>
</gene>
<evidence type="ECO:0000256" key="2">
    <source>
        <dbReference type="ARBA" id="ARBA00023125"/>
    </source>
</evidence>
<evidence type="ECO:0000256" key="3">
    <source>
        <dbReference type="ARBA" id="ARBA00023163"/>
    </source>
</evidence>